<dbReference type="EMBL" id="JADMNK010000002">
    <property type="protein sequence ID" value="MBZ0057151.1"/>
    <property type="molecule type" value="Genomic_DNA"/>
</dbReference>
<dbReference type="RefSeq" id="WP_223074066.1">
    <property type="nucleotide sequence ID" value="NZ_JADMNK010000002.1"/>
</dbReference>
<accession>A0ABS7RS58</accession>
<evidence type="ECO:0000313" key="2">
    <source>
        <dbReference type="Proteomes" id="UP000706580"/>
    </source>
</evidence>
<dbReference type="Proteomes" id="UP000706580">
    <property type="component" value="Unassembled WGS sequence"/>
</dbReference>
<gene>
    <name evidence="1" type="ORF">ITX56_04865</name>
</gene>
<name>A0ABS7RS58_9ENTR</name>
<proteinExistence type="predicted"/>
<reference evidence="1 2" key="1">
    <citation type="submission" date="2020-11" db="EMBL/GenBank/DDBJ databases">
        <title>Draft Genome of Enterobacter sp. strain EMC7.</title>
        <authorList>
            <person name="Barman P."/>
            <person name="Sinha S."/>
            <person name="Sen S."/>
            <person name="Chakraborty R."/>
        </authorList>
    </citation>
    <scope>NUCLEOTIDE SEQUENCE [LARGE SCALE GENOMIC DNA]</scope>
    <source>
        <strain evidence="1 2">EMC7</strain>
    </source>
</reference>
<evidence type="ECO:0000313" key="1">
    <source>
        <dbReference type="EMBL" id="MBZ0057151.1"/>
    </source>
</evidence>
<sequence length="68" mass="7888">MTEKMTCYYDAEHKLINIGEWDYMKYPIYDNDGFIEEIVDGNPLPDGAYSKKMYVVLNEDGSRAVVDL</sequence>
<organism evidence="1 2">
    <name type="scientific">Leclercia barmai</name>
    <dbReference type="NCBI Taxonomy" id="2785629"/>
    <lineage>
        <taxon>Bacteria</taxon>
        <taxon>Pseudomonadati</taxon>
        <taxon>Pseudomonadota</taxon>
        <taxon>Gammaproteobacteria</taxon>
        <taxon>Enterobacterales</taxon>
        <taxon>Enterobacteriaceae</taxon>
        <taxon>Leclercia</taxon>
    </lineage>
</organism>
<comment type="caution">
    <text evidence="1">The sequence shown here is derived from an EMBL/GenBank/DDBJ whole genome shotgun (WGS) entry which is preliminary data.</text>
</comment>
<keyword evidence="2" id="KW-1185">Reference proteome</keyword>
<protein>
    <submittedName>
        <fullName evidence="1">Uncharacterized protein</fullName>
    </submittedName>
</protein>